<dbReference type="GO" id="GO:0003677">
    <property type="term" value="F:DNA binding"/>
    <property type="evidence" value="ECO:0007669"/>
    <property type="project" value="UniProtKB-KW"/>
</dbReference>
<organism evidence="10">
    <name type="scientific">Silviavirus remus</name>
    <dbReference type="NCBI Taxonomy" id="1857890"/>
    <lineage>
        <taxon>Viruses</taxon>
        <taxon>Duplodnaviria</taxon>
        <taxon>Heunggongvirae</taxon>
        <taxon>Uroviricota</taxon>
        <taxon>Caudoviricetes</taxon>
        <taxon>Herelleviridae</taxon>
        <taxon>Twortvirinae</taxon>
        <taxon>Silviavirus</taxon>
    </lineage>
</organism>
<accession>A0A8E5KCX0</accession>
<keyword evidence="4" id="KW-0862">Zinc</keyword>
<evidence type="ECO:0000256" key="4">
    <source>
        <dbReference type="ARBA" id="ARBA00022833"/>
    </source>
</evidence>
<feature type="domain" description="Probable transposase IS891/IS1136/IS1341" evidence="7">
    <location>
        <begin position="193"/>
        <end position="314"/>
    </location>
</feature>
<dbReference type="NCBIfam" id="NF040570">
    <property type="entry name" value="guided_TnpB"/>
    <property type="match status" value="1"/>
</dbReference>
<proteinExistence type="inferred from homology"/>
<evidence type="ECO:0000256" key="6">
    <source>
        <dbReference type="ARBA" id="ARBA00023172"/>
    </source>
</evidence>
<reference evidence="10" key="1">
    <citation type="journal article" date="2021" name="Pharmaceuticals (Basel)">
        <title>epsilon(2)-Phages Are Naturally Bred and Have a Vastly Improved Host Range in Staphylococcus aureus over Wild Type Phages.</title>
        <authorList>
            <person name="Saez Moreno D."/>
            <person name="Visram Z."/>
            <person name="Mutti M."/>
            <person name="Restrepo-Cordoba M."/>
            <person name="Hartmann S."/>
            <person name="Kremers A.I."/>
            <person name="Tisakova L."/>
            <person name="Schertler S."/>
            <person name="Wittmann J."/>
            <person name="Kalali B."/>
            <person name="Monecke S."/>
            <person name="Ehricht R."/>
            <person name="Resch G."/>
            <person name="Corsini L."/>
        </authorList>
    </citation>
    <scope>NUCLEOTIDE SEQUENCE</scope>
</reference>
<dbReference type="InterPro" id="IPR010095">
    <property type="entry name" value="Cas12f1-like_TNB"/>
</dbReference>
<dbReference type="InterPro" id="IPR021027">
    <property type="entry name" value="Transposase_put_HTH"/>
</dbReference>
<keyword evidence="3" id="KW-0479">Metal-binding</keyword>
<evidence type="ECO:0000256" key="3">
    <source>
        <dbReference type="ARBA" id="ARBA00022723"/>
    </source>
</evidence>
<dbReference type="InterPro" id="IPR001959">
    <property type="entry name" value="Transposase"/>
</dbReference>
<dbReference type="GO" id="GO:0032196">
    <property type="term" value="P:transposition"/>
    <property type="evidence" value="ECO:0007669"/>
    <property type="project" value="UniProtKB-KW"/>
</dbReference>
<dbReference type="Proteomes" id="UP000676678">
    <property type="component" value="Segment"/>
</dbReference>
<keyword evidence="2" id="KW-0815">Transposition</keyword>
<name>A0A8E5KCX0_9CAUD</name>
<dbReference type="GO" id="GO:0046872">
    <property type="term" value="F:metal ion binding"/>
    <property type="evidence" value="ECO:0007669"/>
    <property type="project" value="UniProtKB-KW"/>
</dbReference>
<evidence type="ECO:0000256" key="2">
    <source>
        <dbReference type="ARBA" id="ARBA00022578"/>
    </source>
</evidence>
<dbReference type="NCBIfam" id="TIGR01766">
    <property type="entry name" value="IS200/IS605 family accessory protein TnpB-like domain"/>
    <property type="match status" value="1"/>
</dbReference>
<keyword evidence="6" id="KW-0233">DNA recombination</keyword>
<evidence type="ECO:0000259" key="9">
    <source>
        <dbReference type="Pfam" id="PF12323"/>
    </source>
</evidence>
<protein>
    <submittedName>
        <fullName evidence="10">Transposase</fullName>
    </submittedName>
</protein>
<gene>
    <name evidence="10" type="ORF">Remus_125</name>
</gene>
<evidence type="ECO:0000259" key="7">
    <source>
        <dbReference type="Pfam" id="PF01385"/>
    </source>
</evidence>
<dbReference type="GO" id="GO:0006310">
    <property type="term" value="P:DNA recombination"/>
    <property type="evidence" value="ECO:0007669"/>
    <property type="project" value="UniProtKB-KW"/>
</dbReference>
<dbReference type="Pfam" id="PF07282">
    <property type="entry name" value="Cas12f1-like_TNB"/>
    <property type="match status" value="1"/>
</dbReference>
<sequence length="417" mass="50215">MSEEKYKRINIRLLPTKEQEELMWKSVNNVRFIKNYFIARCYEEKDKGTFINLSLEKDFKKELTYITKLNEYKWLTESDRHSKVVAIKDVLNGFVRYYKGIAGKPKFRKRGLTPNTFSVRNDVMPSGLCRFRRDGNTFKVSVIGYIKYSKRSFNNFKHIFDIIEDKDKFYSPVIRHDGKYWYISLLYKDNLVTNQKPRELTDEIIGIDLGLRTLMTCSNGIKVRNINLDRKVLILEKRERRLQKQVFRKYDMNKQGNKYVKTKNIIKLERKIRHIRRKLKSIRNNHIHTETKKIVEMLPKEIVIEDLHVKEMLKDKWRRHEIQYAKFFAIRQILSYKCKDRGILLTVANRWYPSSQLCSNCETRVTGKQKTTIKSGYHTFKCKNCNHNLDRDLNASINLKNYRYSNWYRNNIIEKQQ</sequence>
<feature type="domain" description="Transposase putative helix-turn-helix" evidence="9">
    <location>
        <begin position="6"/>
        <end position="43"/>
    </location>
</feature>
<feature type="domain" description="Cas12f1-like TNB" evidence="8">
    <location>
        <begin position="328"/>
        <end position="399"/>
    </location>
</feature>
<comment type="similarity">
    <text evidence="1">In the C-terminal section; belongs to the transposase 35 family.</text>
</comment>
<evidence type="ECO:0000256" key="5">
    <source>
        <dbReference type="ARBA" id="ARBA00023125"/>
    </source>
</evidence>
<dbReference type="Pfam" id="PF01385">
    <property type="entry name" value="OrfB_IS605"/>
    <property type="match status" value="1"/>
</dbReference>
<evidence type="ECO:0000256" key="1">
    <source>
        <dbReference type="ARBA" id="ARBA00008761"/>
    </source>
</evidence>
<dbReference type="Pfam" id="PF12323">
    <property type="entry name" value="HTH_OrfB_IS605"/>
    <property type="match status" value="1"/>
</dbReference>
<keyword evidence="5" id="KW-0238">DNA-binding</keyword>
<evidence type="ECO:0000313" key="10">
    <source>
        <dbReference type="EMBL" id="QVD58756.1"/>
    </source>
</evidence>
<evidence type="ECO:0000259" key="8">
    <source>
        <dbReference type="Pfam" id="PF07282"/>
    </source>
</evidence>
<dbReference type="EMBL" id="MW546076">
    <property type="protein sequence ID" value="QVD58756.1"/>
    <property type="molecule type" value="Genomic_DNA"/>
</dbReference>